<accession>A0A4Q7KBG3</accession>
<dbReference type="Gene3D" id="1.10.10.10">
    <property type="entry name" value="Winged helix-like DNA-binding domain superfamily/Winged helix DNA-binding domain"/>
    <property type="match status" value="1"/>
</dbReference>
<dbReference type="PANTHER" id="PTHR43133:SF50">
    <property type="entry name" value="ECF RNA POLYMERASE SIGMA FACTOR SIGM"/>
    <property type="match status" value="1"/>
</dbReference>
<dbReference type="InterPro" id="IPR013325">
    <property type="entry name" value="RNA_pol_sigma_r2"/>
</dbReference>
<dbReference type="InterPro" id="IPR013249">
    <property type="entry name" value="RNA_pol_sigma70_r4_t2"/>
</dbReference>
<dbReference type="PANTHER" id="PTHR43133">
    <property type="entry name" value="RNA POLYMERASE ECF-TYPE SIGMA FACTO"/>
    <property type="match status" value="1"/>
</dbReference>
<reference evidence="8 9" key="1">
    <citation type="submission" date="2019-02" db="EMBL/GenBank/DDBJ databases">
        <title>Genomic Encyclopedia of Type Strains, Phase IV (KMG-IV): sequencing the most valuable type-strain genomes for metagenomic binning, comparative biology and taxonomic classification.</title>
        <authorList>
            <person name="Goeker M."/>
        </authorList>
    </citation>
    <scope>NUCLEOTIDE SEQUENCE [LARGE SCALE GENOMIC DNA]</scope>
    <source>
        <strain evidence="8 9">DSM 101727</strain>
    </source>
</reference>
<dbReference type="InterPro" id="IPR014325">
    <property type="entry name" value="RNA_pol_sigma-E_actinobac"/>
</dbReference>
<dbReference type="Pfam" id="PF04542">
    <property type="entry name" value="Sigma70_r2"/>
    <property type="match status" value="1"/>
</dbReference>
<name>A0A4Q7KBG3_9PSEU</name>
<keyword evidence="5" id="KW-0804">Transcription</keyword>
<dbReference type="SUPFAM" id="SSF88946">
    <property type="entry name" value="Sigma2 domain of RNA polymerase sigma factors"/>
    <property type="match status" value="1"/>
</dbReference>
<dbReference type="GO" id="GO:0003677">
    <property type="term" value="F:DNA binding"/>
    <property type="evidence" value="ECO:0007669"/>
    <property type="project" value="UniProtKB-KW"/>
</dbReference>
<sequence>MGGRAKEEVEFAEYFATHVARWRRTARFLSGSWHDADDLVQVAFVRLFSVWRRVKADSVDAYLRRILINVYLSSKRGQRGREVPVAVLPEVPAPDGVDGADRVALREALKALTPGQRRAVVLRYWEGLTVAETATVMGISEGTVKSQTARAVSALRPLVADGPAFTKVAHTSR</sequence>
<comment type="similarity">
    <text evidence="1">Belongs to the sigma-70 factor family. ECF subfamily.</text>
</comment>
<dbReference type="CDD" id="cd06171">
    <property type="entry name" value="Sigma70_r4"/>
    <property type="match status" value="1"/>
</dbReference>
<dbReference type="AlphaFoldDB" id="A0A4Q7KBG3"/>
<keyword evidence="4" id="KW-0238">DNA-binding</keyword>
<feature type="domain" description="RNA polymerase sigma factor 70 region 4 type 2" evidence="7">
    <location>
        <begin position="103"/>
        <end position="155"/>
    </location>
</feature>
<dbReference type="GO" id="GO:0006352">
    <property type="term" value="P:DNA-templated transcription initiation"/>
    <property type="evidence" value="ECO:0007669"/>
    <property type="project" value="InterPro"/>
</dbReference>
<evidence type="ECO:0000256" key="2">
    <source>
        <dbReference type="ARBA" id="ARBA00023015"/>
    </source>
</evidence>
<dbReference type="InterPro" id="IPR014284">
    <property type="entry name" value="RNA_pol_sigma-70_dom"/>
</dbReference>
<keyword evidence="9" id="KW-1185">Reference proteome</keyword>
<organism evidence="8 9">
    <name type="scientific">Herbihabitans rhizosphaerae</name>
    <dbReference type="NCBI Taxonomy" id="1872711"/>
    <lineage>
        <taxon>Bacteria</taxon>
        <taxon>Bacillati</taxon>
        <taxon>Actinomycetota</taxon>
        <taxon>Actinomycetes</taxon>
        <taxon>Pseudonocardiales</taxon>
        <taxon>Pseudonocardiaceae</taxon>
        <taxon>Herbihabitans</taxon>
    </lineage>
</organism>
<proteinExistence type="inferred from homology"/>
<dbReference type="GO" id="GO:0016987">
    <property type="term" value="F:sigma factor activity"/>
    <property type="evidence" value="ECO:0007669"/>
    <property type="project" value="UniProtKB-KW"/>
</dbReference>
<keyword evidence="3" id="KW-0731">Sigma factor</keyword>
<evidence type="ECO:0000259" key="6">
    <source>
        <dbReference type="Pfam" id="PF04542"/>
    </source>
</evidence>
<keyword evidence="2" id="KW-0805">Transcription regulation</keyword>
<feature type="domain" description="RNA polymerase sigma-70 region 2" evidence="6">
    <location>
        <begin position="16"/>
        <end position="79"/>
    </location>
</feature>
<gene>
    <name evidence="8" type="ORF">EV193_12027</name>
</gene>
<dbReference type="InterPro" id="IPR007627">
    <property type="entry name" value="RNA_pol_sigma70_r2"/>
</dbReference>
<dbReference type="Pfam" id="PF08281">
    <property type="entry name" value="Sigma70_r4_2"/>
    <property type="match status" value="1"/>
</dbReference>
<evidence type="ECO:0000313" key="8">
    <source>
        <dbReference type="EMBL" id="RZS29542.1"/>
    </source>
</evidence>
<dbReference type="InterPro" id="IPR036388">
    <property type="entry name" value="WH-like_DNA-bd_sf"/>
</dbReference>
<evidence type="ECO:0000256" key="3">
    <source>
        <dbReference type="ARBA" id="ARBA00023082"/>
    </source>
</evidence>
<dbReference type="RefSeq" id="WP_130348845.1">
    <property type="nucleotide sequence ID" value="NZ_SGWQ01000020.1"/>
</dbReference>
<dbReference type="Gene3D" id="1.10.1740.10">
    <property type="match status" value="1"/>
</dbReference>
<evidence type="ECO:0000313" key="9">
    <source>
        <dbReference type="Proteomes" id="UP000294257"/>
    </source>
</evidence>
<evidence type="ECO:0000259" key="7">
    <source>
        <dbReference type="Pfam" id="PF08281"/>
    </source>
</evidence>
<dbReference type="InterPro" id="IPR039425">
    <property type="entry name" value="RNA_pol_sigma-70-like"/>
</dbReference>
<dbReference type="InterPro" id="IPR013324">
    <property type="entry name" value="RNA_pol_sigma_r3/r4-like"/>
</dbReference>
<dbReference type="EMBL" id="SGWQ01000020">
    <property type="protein sequence ID" value="RZS29542.1"/>
    <property type="molecule type" value="Genomic_DNA"/>
</dbReference>
<dbReference type="SUPFAM" id="SSF88659">
    <property type="entry name" value="Sigma3 and sigma4 domains of RNA polymerase sigma factors"/>
    <property type="match status" value="1"/>
</dbReference>
<dbReference type="NCBIfam" id="TIGR02937">
    <property type="entry name" value="sigma70-ECF"/>
    <property type="match status" value="1"/>
</dbReference>
<evidence type="ECO:0000256" key="1">
    <source>
        <dbReference type="ARBA" id="ARBA00010641"/>
    </source>
</evidence>
<dbReference type="OrthoDB" id="3783006at2"/>
<dbReference type="Proteomes" id="UP000294257">
    <property type="component" value="Unassembled WGS sequence"/>
</dbReference>
<evidence type="ECO:0000256" key="4">
    <source>
        <dbReference type="ARBA" id="ARBA00023125"/>
    </source>
</evidence>
<comment type="caution">
    <text evidence="8">The sequence shown here is derived from an EMBL/GenBank/DDBJ whole genome shotgun (WGS) entry which is preliminary data.</text>
</comment>
<protein>
    <submittedName>
        <fullName evidence="8">RNA polymerase sigma-70 factor (Sigma-E family)</fullName>
    </submittedName>
</protein>
<dbReference type="NCBIfam" id="TIGR02983">
    <property type="entry name" value="SigE-fam_strep"/>
    <property type="match status" value="1"/>
</dbReference>
<evidence type="ECO:0000256" key="5">
    <source>
        <dbReference type="ARBA" id="ARBA00023163"/>
    </source>
</evidence>